<gene>
    <name evidence="1" type="ORF">EZS26_003104</name>
</gene>
<name>A0A5M8NYI2_9BACT</name>
<evidence type="ECO:0000313" key="2">
    <source>
        <dbReference type="Proteomes" id="UP000324575"/>
    </source>
</evidence>
<evidence type="ECO:0000313" key="1">
    <source>
        <dbReference type="EMBL" id="KAA6300739.1"/>
    </source>
</evidence>
<protein>
    <submittedName>
        <fullName evidence="1">Uncharacterized protein</fullName>
    </submittedName>
</protein>
<dbReference type="AlphaFoldDB" id="A0A5M8NYI2"/>
<proteinExistence type="predicted"/>
<accession>A0A5M8NYI2</accession>
<dbReference type="EMBL" id="SNRX01000051">
    <property type="protein sequence ID" value="KAA6300739.1"/>
    <property type="molecule type" value="Genomic_DNA"/>
</dbReference>
<organism evidence="1 2">
    <name type="scientific">Candidatus Ordinivivax streblomastigis</name>
    <dbReference type="NCBI Taxonomy" id="2540710"/>
    <lineage>
        <taxon>Bacteria</taxon>
        <taxon>Pseudomonadati</taxon>
        <taxon>Bacteroidota</taxon>
        <taxon>Bacteroidia</taxon>
        <taxon>Bacteroidales</taxon>
        <taxon>Candidatus Ordinivivax</taxon>
    </lineage>
</organism>
<comment type="caution">
    <text evidence="1">The sequence shown here is derived from an EMBL/GenBank/DDBJ whole genome shotgun (WGS) entry which is preliminary data.</text>
</comment>
<reference evidence="1 2" key="1">
    <citation type="submission" date="2019-03" db="EMBL/GenBank/DDBJ databases">
        <title>Single cell metagenomics reveals metabolic interactions within the superorganism composed of flagellate Streblomastix strix and complex community of Bacteroidetes bacteria on its surface.</title>
        <authorList>
            <person name="Treitli S.C."/>
            <person name="Kolisko M."/>
            <person name="Husnik F."/>
            <person name="Keeling P."/>
            <person name="Hampl V."/>
        </authorList>
    </citation>
    <scope>NUCLEOTIDE SEQUENCE [LARGE SCALE GENOMIC DNA]</scope>
    <source>
        <strain evidence="1">St1</strain>
    </source>
</reference>
<dbReference type="Proteomes" id="UP000324575">
    <property type="component" value="Unassembled WGS sequence"/>
</dbReference>
<sequence>METKNSNWEELDSWAVGGDNRLFSLYSSLSDWRKTEAVSIAAVSVHSGNLNYVPDDVLSPDICRTTLTAKDADLDILSKIPYLEVQKEAIKMFLEVGNKPFIIYSFAGISDAQMARDAVKGDAYCLQFVPDKLMTSDLCKTAFRSPNADEKVLRFVNERFPKLQTEIAKDEKPQHHAERKLKM</sequence>